<gene>
    <name evidence="1" type="ORF">KVG95_01730</name>
</gene>
<accession>A0ABS6PNK1</accession>
<sequence>MTTQTLISVPVIVLPEEGSTGSDPVSISGTAVPNATVEVAASGALVLSVSVDPSGRWQGQAKLAKGVHQINARQQFNGSTSVWSPVRTFTVD</sequence>
<evidence type="ECO:0008006" key="3">
    <source>
        <dbReference type="Google" id="ProtNLM"/>
    </source>
</evidence>
<evidence type="ECO:0000313" key="2">
    <source>
        <dbReference type="Proteomes" id="UP000886900"/>
    </source>
</evidence>
<organism evidence="1 2">
    <name type="scientific">Pseudomonas farris</name>
    <dbReference type="NCBI Taxonomy" id="2841207"/>
    <lineage>
        <taxon>Bacteria</taxon>
        <taxon>Pseudomonadati</taxon>
        <taxon>Pseudomonadota</taxon>
        <taxon>Gammaproteobacteria</taxon>
        <taxon>Pseudomonadales</taxon>
        <taxon>Pseudomonadaceae</taxon>
        <taxon>Pseudomonas</taxon>
    </lineage>
</organism>
<evidence type="ECO:0000313" key="1">
    <source>
        <dbReference type="EMBL" id="MBV4462046.1"/>
    </source>
</evidence>
<comment type="caution">
    <text evidence="1">The sequence shown here is derived from an EMBL/GenBank/DDBJ whole genome shotgun (WGS) entry which is preliminary data.</text>
</comment>
<proteinExistence type="predicted"/>
<reference evidence="1" key="1">
    <citation type="submission" date="2021-06" db="EMBL/GenBank/DDBJ databases">
        <title>Updating the genus Pseudomonas: Description of 43 new species and partition of the Pseudomonas putida group.</title>
        <authorList>
            <person name="Girard L."/>
            <person name="Lood C."/>
            <person name="Vandamme P."/>
            <person name="Rokni-Zadeh H."/>
            <person name="Van Noort V."/>
            <person name="Hofte M."/>
            <person name="Lavigne R."/>
            <person name="De Mot R."/>
        </authorList>
    </citation>
    <scope>NUCLEOTIDE SEQUENCE</scope>
    <source>
        <strain evidence="1">SWRI79</strain>
    </source>
</reference>
<dbReference type="RefSeq" id="WP_217854287.1">
    <property type="nucleotide sequence ID" value="NZ_JAHSTV010000001.1"/>
</dbReference>
<keyword evidence="2" id="KW-1185">Reference proteome</keyword>
<dbReference type="EMBL" id="JAHSTV010000001">
    <property type="protein sequence ID" value="MBV4462046.1"/>
    <property type="molecule type" value="Genomic_DNA"/>
</dbReference>
<dbReference type="Proteomes" id="UP000886900">
    <property type="component" value="Unassembled WGS sequence"/>
</dbReference>
<protein>
    <recommendedName>
        <fullName evidence="3">Bacterial Ig-like domain-containing protein</fullName>
    </recommendedName>
</protein>
<name>A0ABS6PNK1_9PSED</name>